<dbReference type="PROSITE" id="PS50048">
    <property type="entry name" value="ZN2_CY6_FUNGAL_2"/>
    <property type="match status" value="1"/>
</dbReference>
<name>A0AAD6DQ67_9EURO</name>
<dbReference type="GO" id="GO:0045944">
    <property type="term" value="P:positive regulation of transcription by RNA polymerase II"/>
    <property type="evidence" value="ECO:0007669"/>
    <property type="project" value="TreeGrafter"/>
</dbReference>
<evidence type="ECO:0000256" key="4">
    <source>
        <dbReference type="ARBA" id="ARBA00023015"/>
    </source>
</evidence>
<evidence type="ECO:0000256" key="5">
    <source>
        <dbReference type="ARBA" id="ARBA00023125"/>
    </source>
</evidence>
<dbReference type="PANTHER" id="PTHR47782">
    <property type="entry name" value="ZN(II)2CYS6 TRANSCRIPTION FACTOR (EUROFUNG)-RELATED"/>
    <property type="match status" value="1"/>
</dbReference>
<evidence type="ECO:0000256" key="3">
    <source>
        <dbReference type="ARBA" id="ARBA00022833"/>
    </source>
</evidence>
<dbReference type="InterPro" id="IPR052202">
    <property type="entry name" value="Yeast_MetPath_Reg"/>
</dbReference>
<dbReference type="InterPro" id="IPR036864">
    <property type="entry name" value="Zn2-C6_fun-type_DNA-bd_sf"/>
</dbReference>
<keyword evidence="6" id="KW-0804">Transcription</keyword>
<dbReference type="PANTHER" id="PTHR47782:SF12">
    <property type="entry name" value="ZN(II)2CYS6 TRANSCRIPTION FACTOR (EUROFUNG)"/>
    <property type="match status" value="1"/>
</dbReference>
<dbReference type="GO" id="GO:0043565">
    <property type="term" value="F:sequence-specific DNA binding"/>
    <property type="evidence" value="ECO:0007669"/>
    <property type="project" value="TreeGrafter"/>
</dbReference>
<evidence type="ECO:0000313" key="10">
    <source>
        <dbReference type="Proteomes" id="UP001216150"/>
    </source>
</evidence>
<comment type="caution">
    <text evidence="9">The sequence shown here is derived from an EMBL/GenBank/DDBJ whole genome shotgun (WGS) entry which is preliminary data.</text>
</comment>
<keyword evidence="7" id="KW-0539">Nucleus</keyword>
<feature type="domain" description="Zn(2)-C6 fungal-type" evidence="8">
    <location>
        <begin position="66"/>
        <end position="96"/>
    </location>
</feature>
<dbReference type="GO" id="GO:0000981">
    <property type="term" value="F:DNA-binding transcription factor activity, RNA polymerase II-specific"/>
    <property type="evidence" value="ECO:0007669"/>
    <property type="project" value="InterPro"/>
</dbReference>
<dbReference type="Gene3D" id="4.10.240.10">
    <property type="entry name" value="Zn(2)-C6 fungal-type DNA-binding domain"/>
    <property type="match status" value="1"/>
</dbReference>
<organism evidence="9 10">
    <name type="scientific">Penicillium hetheringtonii</name>
    <dbReference type="NCBI Taxonomy" id="911720"/>
    <lineage>
        <taxon>Eukaryota</taxon>
        <taxon>Fungi</taxon>
        <taxon>Dikarya</taxon>
        <taxon>Ascomycota</taxon>
        <taxon>Pezizomycotina</taxon>
        <taxon>Eurotiomycetes</taxon>
        <taxon>Eurotiomycetidae</taxon>
        <taxon>Eurotiales</taxon>
        <taxon>Aspergillaceae</taxon>
        <taxon>Penicillium</taxon>
    </lineage>
</organism>
<dbReference type="GO" id="GO:0005634">
    <property type="term" value="C:nucleus"/>
    <property type="evidence" value="ECO:0007669"/>
    <property type="project" value="UniProtKB-SubCell"/>
</dbReference>
<keyword evidence="4" id="KW-0805">Transcription regulation</keyword>
<gene>
    <name evidence="9" type="ORF">N7450_004499</name>
</gene>
<dbReference type="SUPFAM" id="SSF57701">
    <property type="entry name" value="Zn2/Cys6 DNA-binding domain"/>
    <property type="match status" value="1"/>
</dbReference>
<dbReference type="Proteomes" id="UP001216150">
    <property type="component" value="Unassembled WGS sequence"/>
</dbReference>
<dbReference type="AlphaFoldDB" id="A0AAD6DQ67"/>
<evidence type="ECO:0000259" key="8">
    <source>
        <dbReference type="PROSITE" id="PS50048"/>
    </source>
</evidence>
<evidence type="ECO:0000256" key="7">
    <source>
        <dbReference type="ARBA" id="ARBA00023242"/>
    </source>
</evidence>
<reference evidence="9 10" key="1">
    <citation type="journal article" date="2023" name="IMA Fungus">
        <title>Comparative genomic study of the Penicillium genus elucidates a diverse pangenome and 15 lateral gene transfer events.</title>
        <authorList>
            <person name="Petersen C."/>
            <person name="Sorensen T."/>
            <person name="Nielsen M.R."/>
            <person name="Sondergaard T.E."/>
            <person name="Sorensen J.L."/>
            <person name="Fitzpatrick D.A."/>
            <person name="Frisvad J.C."/>
            <person name="Nielsen K.L."/>
        </authorList>
    </citation>
    <scope>NUCLEOTIDE SEQUENCE [LARGE SCALE GENOMIC DNA]</scope>
    <source>
        <strain evidence="9 10">IBT 29057</strain>
    </source>
</reference>
<keyword evidence="3" id="KW-0862">Zinc</keyword>
<evidence type="ECO:0000256" key="6">
    <source>
        <dbReference type="ARBA" id="ARBA00023163"/>
    </source>
</evidence>
<keyword evidence="10" id="KW-1185">Reference proteome</keyword>
<protein>
    <recommendedName>
        <fullName evidence="8">Zn(2)-C6 fungal-type domain-containing protein</fullName>
    </recommendedName>
</protein>
<dbReference type="InterPro" id="IPR001138">
    <property type="entry name" value="Zn2Cys6_DnaBD"/>
</dbReference>
<dbReference type="PROSITE" id="PS00463">
    <property type="entry name" value="ZN2_CY6_FUNGAL_1"/>
    <property type="match status" value="1"/>
</dbReference>
<comment type="subcellular location">
    <subcellularLocation>
        <location evidence="1">Nucleus</location>
    </subcellularLocation>
</comment>
<evidence type="ECO:0000313" key="9">
    <source>
        <dbReference type="EMBL" id="KAJ5590527.1"/>
    </source>
</evidence>
<dbReference type="EMBL" id="JAQJAC010000003">
    <property type="protein sequence ID" value="KAJ5590527.1"/>
    <property type="molecule type" value="Genomic_DNA"/>
</dbReference>
<evidence type="ECO:0000256" key="1">
    <source>
        <dbReference type="ARBA" id="ARBA00004123"/>
    </source>
</evidence>
<keyword evidence="2" id="KW-0479">Metal-binding</keyword>
<dbReference type="GO" id="GO:0008270">
    <property type="term" value="F:zinc ion binding"/>
    <property type="evidence" value="ECO:0007669"/>
    <property type="project" value="InterPro"/>
</dbReference>
<sequence>MEDSIMSDLISSTNVDSAVAIKPEIFQQRRQPKQNRRGSYDPEPDYSAIMRRRFQEHDGGRRTSRACDRCKCRKLPCDSNGHGCNNCAKADKPCNVTDQITGETNPRDIITKMRKELSSLKRQVQDKDNEIYEMKQCIQDQAHQIQILRHGPPSDCLDPGSCYNTRAMIECLSPGSITDIPGLSFDPSPGPETPPWALGDDPMCGWNE</sequence>
<proteinExistence type="predicted"/>
<keyword evidence="5" id="KW-0238">DNA-binding</keyword>
<evidence type="ECO:0000256" key="2">
    <source>
        <dbReference type="ARBA" id="ARBA00022723"/>
    </source>
</evidence>
<accession>A0AAD6DQ67</accession>
<dbReference type="CDD" id="cd00067">
    <property type="entry name" value="GAL4"/>
    <property type="match status" value="1"/>
</dbReference>